<comment type="caution">
    <text evidence="2">The sequence shown here is derived from an EMBL/GenBank/DDBJ whole genome shotgun (WGS) entry which is preliminary data.</text>
</comment>
<proteinExistence type="predicted"/>
<reference evidence="2 3" key="1">
    <citation type="submission" date="2014-10" db="EMBL/GenBank/DDBJ databases">
        <title>Draft genome sequence of Actinoplanes utahensis NRRL 12052.</title>
        <authorList>
            <person name="Velasco-Bucheli B."/>
            <person name="del Cerro C."/>
            <person name="Hormigo D."/>
            <person name="Garcia J.L."/>
            <person name="Acebal C."/>
            <person name="Arroyo M."/>
            <person name="de la Mata I."/>
        </authorList>
    </citation>
    <scope>NUCLEOTIDE SEQUENCE [LARGE SCALE GENOMIC DNA]</scope>
    <source>
        <strain evidence="2 3">NRRL 12052</strain>
    </source>
</reference>
<accession>A0A0A6UR70</accession>
<evidence type="ECO:0000259" key="1">
    <source>
        <dbReference type="Pfam" id="PF15531"/>
    </source>
</evidence>
<protein>
    <recommendedName>
        <fullName evidence="1">Bacterial toxin 27 domain-containing protein</fullName>
    </recommendedName>
</protein>
<dbReference type="AlphaFoldDB" id="A0A0A6UR70"/>
<name>A0A0A6UR70_ACTUT</name>
<dbReference type="Pfam" id="PF15531">
    <property type="entry name" value="Ntox27"/>
    <property type="match status" value="1"/>
</dbReference>
<dbReference type="RefSeq" id="WP_043524051.1">
    <property type="nucleotide sequence ID" value="NZ_BAABKU010000015.1"/>
</dbReference>
<gene>
    <name evidence="2" type="ORF">MB27_10600</name>
</gene>
<sequence length="221" mass="24278">MTRTLRGIGDFGTVDVCAFVSGGEPDHETVAYLRSGTPFVWSTSLSPCLLCGRRTSTAVLTDGERYVWPESLIHYVGEHGVRLPVSLRGTPGPVDADRFAEGLLTTGEVTIDDDWWSAQRRDAVRHLPGCPRSPVRCSWQLPRNADIWVDGVWPGDVATMARLRRLFGAAWPFSELHARIADQPFRVAVNGDPVALNRESGLRDHLFYGAPGALLPVTTDV</sequence>
<evidence type="ECO:0000313" key="2">
    <source>
        <dbReference type="EMBL" id="KHD77538.1"/>
    </source>
</evidence>
<keyword evidence="3" id="KW-1185">Reference proteome</keyword>
<organism evidence="2 3">
    <name type="scientific">Actinoplanes utahensis</name>
    <dbReference type="NCBI Taxonomy" id="1869"/>
    <lineage>
        <taxon>Bacteria</taxon>
        <taxon>Bacillati</taxon>
        <taxon>Actinomycetota</taxon>
        <taxon>Actinomycetes</taxon>
        <taxon>Micromonosporales</taxon>
        <taxon>Micromonosporaceae</taxon>
        <taxon>Actinoplanes</taxon>
    </lineage>
</organism>
<dbReference type="OrthoDB" id="275232at2"/>
<evidence type="ECO:0000313" key="3">
    <source>
        <dbReference type="Proteomes" id="UP000054537"/>
    </source>
</evidence>
<dbReference type="EMBL" id="JRTT01000010">
    <property type="protein sequence ID" value="KHD77538.1"/>
    <property type="molecule type" value="Genomic_DNA"/>
</dbReference>
<dbReference type="InterPro" id="IPR029112">
    <property type="entry name" value="Ntox27"/>
</dbReference>
<feature type="domain" description="Bacterial toxin 27" evidence="1">
    <location>
        <begin position="61"/>
        <end position="122"/>
    </location>
</feature>
<dbReference type="Proteomes" id="UP000054537">
    <property type="component" value="Unassembled WGS sequence"/>
</dbReference>